<proteinExistence type="inferred from homology"/>
<dbReference type="GO" id="GO:0005737">
    <property type="term" value="C:cytoplasm"/>
    <property type="evidence" value="ECO:0007669"/>
    <property type="project" value="TreeGrafter"/>
</dbReference>
<accession>A0A672QQ44</accession>
<dbReference type="Pfam" id="PF03645">
    <property type="entry name" value="Tctex-1"/>
    <property type="match status" value="1"/>
</dbReference>
<evidence type="ECO:0000256" key="1">
    <source>
        <dbReference type="ARBA" id="ARBA00005361"/>
    </source>
</evidence>
<dbReference type="InParanoid" id="A0A672QQ44"/>
<dbReference type="InterPro" id="IPR038586">
    <property type="entry name" value="Tctex-1-like_sf"/>
</dbReference>
<evidence type="ECO:0000313" key="2">
    <source>
        <dbReference type="Ensembl" id="ENSSGRP00000078160.1"/>
    </source>
</evidence>
<dbReference type="Gene3D" id="3.30.1140.40">
    <property type="entry name" value="Tctex-1"/>
    <property type="match status" value="1"/>
</dbReference>
<dbReference type="PANTHER" id="PTHR21255:SF7">
    <property type="entry name" value="DYNEIN LIGHT CHAIN TCTEX-TYPE PROTEIN 2B"/>
    <property type="match status" value="1"/>
</dbReference>
<dbReference type="AlphaFoldDB" id="A0A672QQ44"/>
<dbReference type="Ensembl" id="ENSSGRT00000083216.1">
    <property type="protein sequence ID" value="ENSSGRP00000078160.1"/>
    <property type="gene ID" value="ENSSGRG00000039588.1"/>
</dbReference>
<dbReference type="CDD" id="cd21459">
    <property type="entry name" value="DLC-like_TCTEX1D2"/>
    <property type="match status" value="1"/>
</dbReference>
<reference evidence="2" key="1">
    <citation type="submission" date="2025-08" db="UniProtKB">
        <authorList>
            <consortium name="Ensembl"/>
        </authorList>
    </citation>
    <scope>IDENTIFICATION</scope>
</reference>
<name>A0A672QQ44_SINGR</name>
<dbReference type="GO" id="GO:0005868">
    <property type="term" value="C:cytoplasmic dynein complex"/>
    <property type="evidence" value="ECO:0007669"/>
    <property type="project" value="TreeGrafter"/>
</dbReference>
<evidence type="ECO:0000313" key="3">
    <source>
        <dbReference type="Proteomes" id="UP000472262"/>
    </source>
</evidence>
<dbReference type="InterPro" id="IPR005334">
    <property type="entry name" value="Tctex-1-like"/>
</dbReference>
<reference evidence="2" key="2">
    <citation type="submission" date="2025-09" db="UniProtKB">
        <authorList>
            <consortium name="Ensembl"/>
        </authorList>
    </citation>
    <scope>IDENTIFICATION</scope>
</reference>
<organism evidence="2 3">
    <name type="scientific">Sinocyclocheilus grahami</name>
    <name type="common">Dianchi golden-line fish</name>
    <name type="synonym">Barbus grahami</name>
    <dbReference type="NCBI Taxonomy" id="75366"/>
    <lineage>
        <taxon>Eukaryota</taxon>
        <taxon>Metazoa</taxon>
        <taxon>Chordata</taxon>
        <taxon>Craniata</taxon>
        <taxon>Vertebrata</taxon>
        <taxon>Euteleostomi</taxon>
        <taxon>Actinopterygii</taxon>
        <taxon>Neopterygii</taxon>
        <taxon>Teleostei</taxon>
        <taxon>Ostariophysi</taxon>
        <taxon>Cypriniformes</taxon>
        <taxon>Cyprinidae</taxon>
        <taxon>Cyprininae</taxon>
        <taxon>Sinocyclocheilus</taxon>
    </lineage>
</organism>
<dbReference type="PANTHER" id="PTHR21255">
    <property type="entry name" value="T-COMPLEX-ASSOCIATED-TESTIS-EXPRESSED 1/ DYNEIN LIGHT CHAIN"/>
    <property type="match status" value="1"/>
</dbReference>
<protein>
    <submittedName>
        <fullName evidence="2">Tctex1 domain containing 2</fullName>
    </submittedName>
</protein>
<dbReference type="Proteomes" id="UP000472262">
    <property type="component" value="Unassembled WGS sequence"/>
</dbReference>
<dbReference type="GO" id="GO:0007018">
    <property type="term" value="P:microtubule-based movement"/>
    <property type="evidence" value="ECO:0007669"/>
    <property type="project" value="TreeGrafter"/>
</dbReference>
<comment type="similarity">
    <text evidence="1">Belongs to the dynein light chain Tctex-type family.</text>
</comment>
<sequence>MLTKQNYQHDKYNWLQEHSLEQLYGVQYDPEEVPALSRSLADSIKHKLRDVGFDRYKLIVQVDVGEQRGERVKMAARCFWDADTDRYAQDIFMNIGLDFSYIAVFCQSCYFHLNIYIKYINFCHYHSVLVGQAF</sequence>
<keyword evidence="3" id="KW-1185">Reference proteome</keyword>
<dbReference type="GO" id="GO:0045505">
    <property type="term" value="F:dynein intermediate chain binding"/>
    <property type="evidence" value="ECO:0007669"/>
    <property type="project" value="TreeGrafter"/>
</dbReference>